<dbReference type="EMBL" id="CP089984">
    <property type="protein sequence ID" value="WXB19463.1"/>
    <property type="molecule type" value="Genomic_DNA"/>
</dbReference>
<feature type="compositionally biased region" description="Basic and acidic residues" evidence="1">
    <location>
        <begin position="38"/>
        <end position="47"/>
    </location>
</feature>
<dbReference type="RefSeq" id="WP_394829078.1">
    <property type="nucleotide sequence ID" value="NZ_CP089984.1"/>
</dbReference>
<organism evidence="2 3">
    <name type="scientific">Pendulispora albinea</name>
    <dbReference type="NCBI Taxonomy" id="2741071"/>
    <lineage>
        <taxon>Bacteria</taxon>
        <taxon>Pseudomonadati</taxon>
        <taxon>Myxococcota</taxon>
        <taxon>Myxococcia</taxon>
        <taxon>Myxococcales</taxon>
        <taxon>Sorangiineae</taxon>
        <taxon>Pendulisporaceae</taxon>
        <taxon>Pendulispora</taxon>
    </lineage>
</organism>
<proteinExistence type="predicted"/>
<feature type="region of interest" description="Disordered" evidence="1">
    <location>
        <begin position="1"/>
        <end position="63"/>
    </location>
</feature>
<evidence type="ECO:0000313" key="3">
    <source>
        <dbReference type="Proteomes" id="UP001370348"/>
    </source>
</evidence>
<evidence type="ECO:0000256" key="1">
    <source>
        <dbReference type="SAM" id="MobiDB-lite"/>
    </source>
</evidence>
<reference evidence="2 3" key="1">
    <citation type="submission" date="2021-12" db="EMBL/GenBank/DDBJ databases">
        <title>Discovery of the Pendulisporaceae a myxobacterial family with distinct sporulation behavior and unique specialized metabolism.</title>
        <authorList>
            <person name="Garcia R."/>
            <person name="Popoff A."/>
            <person name="Bader C.D."/>
            <person name="Loehr J."/>
            <person name="Walesch S."/>
            <person name="Walt C."/>
            <person name="Boldt J."/>
            <person name="Bunk B."/>
            <person name="Haeckl F.J.F.P.J."/>
            <person name="Gunesch A.P."/>
            <person name="Birkelbach J."/>
            <person name="Nuebel U."/>
            <person name="Pietschmann T."/>
            <person name="Bach T."/>
            <person name="Mueller R."/>
        </authorList>
    </citation>
    <scope>NUCLEOTIDE SEQUENCE [LARGE SCALE GENOMIC DNA]</scope>
    <source>
        <strain evidence="2 3">MSr11954</strain>
    </source>
</reference>
<feature type="compositionally biased region" description="Basic and acidic residues" evidence="1">
    <location>
        <begin position="1"/>
        <end position="27"/>
    </location>
</feature>
<keyword evidence="3" id="KW-1185">Reference proteome</keyword>
<gene>
    <name evidence="2" type="ORF">LZC94_19810</name>
</gene>
<accession>A0ABZ2MAB4</accession>
<sequence length="63" mass="6983">MLTDDAQRRWGQEKAAESHGRNEKIERAGNVGTGIRIALDRNEKASKDGGTPFFEDSRAPRAL</sequence>
<protein>
    <submittedName>
        <fullName evidence="2">Uncharacterized protein</fullName>
    </submittedName>
</protein>
<dbReference type="Proteomes" id="UP001370348">
    <property type="component" value="Chromosome"/>
</dbReference>
<evidence type="ECO:0000313" key="2">
    <source>
        <dbReference type="EMBL" id="WXB19463.1"/>
    </source>
</evidence>
<name>A0ABZ2MAB4_9BACT</name>